<dbReference type="PROSITE" id="PS50280">
    <property type="entry name" value="SET"/>
    <property type="match status" value="1"/>
</dbReference>
<dbReference type="AlphaFoldDB" id="A0A0A2JID5"/>
<dbReference type="CDD" id="cd20071">
    <property type="entry name" value="SET_SMYD"/>
    <property type="match status" value="1"/>
</dbReference>
<dbReference type="Gene3D" id="2.170.270.10">
    <property type="entry name" value="SET domain"/>
    <property type="match status" value="1"/>
</dbReference>
<accession>A0A0A2JID5</accession>
<dbReference type="STRING" id="27334.A0A0A2JID5"/>
<dbReference type="EMBL" id="JQFZ01000202">
    <property type="protein sequence ID" value="KGO55137.1"/>
    <property type="molecule type" value="Genomic_DNA"/>
</dbReference>
<dbReference type="InterPro" id="IPR001214">
    <property type="entry name" value="SET_dom"/>
</dbReference>
<keyword evidence="3" id="KW-1185">Reference proteome</keyword>
<dbReference type="Proteomes" id="UP000030143">
    <property type="component" value="Unassembled WGS sequence"/>
</dbReference>
<dbReference type="Pfam" id="PF00856">
    <property type="entry name" value="SET"/>
    <property type="match status" value="1"/>
</dbReference>
<proteinExistence type="predicted"/>
<dbReference type="PANTHER" id="PTHR47332">
    <property type="entry name" value="SET DOMAIN-CONTAINING PROTEIN 5"/>
    <property type="match status" value="1"/>
</dbReference>
<dbReference type="SUPFAM" id="SSF82199">
    <property type="entry name" value="SET domain"/>
    <property type="match status" value="1"/>
</dbReference>
<protein>
    <recommendedName>
        <fullName evidence="1">SET domain-containing protein</fullName>
    </recommendedName>
</protein>
<evidence type="ECO:0000259" key="1">
    <source>
        <dbReference type="PROSITE" id="PS50280"/>
    </source>
</evidence>
<dbReference type="VEuPathDB" id="FungiDB:PEXP_044300"/>
<dbReference type="PANTHER" id="PTHR47332:SF4">
    <property type="entry name" value="SET DOMAIN-CONTAINING PROTEIN 5"/>
    <property type="match status" value="1"/>
</dbReference>
<dbReference type="OrthoDB" id="265717at2759"/>
<dbReference type="HOGENOM" id="CLU_064547_0_0_1"/>
<name>A0A0A2JID5_PENEN</name>
<evidence type="ECO:0000313" key="3">
    <source>
        <dbReference type="Proteomes" id="UP000030143"/>
    </source>
</evidence>
<gene>
    <name evidence="2" type="ORF">PEX2_029550</name>
</gene>
<sequence length="328" mass="36635">MSASHPYRSIPLPRDASFELKPSPGKGWGAFATKRIDRGSMILSEDPLFVIRKATPEITEVDISAAHLKLSTSQKAQFSLLRDNGSKFFTSLRNAMAQNSFDISDGSPANGLFLVHSRFNHSCLPNSQVPAFHGETIRLYATKDIQAGEEISISYLDSKGHTRNERQKLMDFACDCKACLPGTPFQQLSDLRRRLIRGLHCLRRGKDLWNGRVQSPDSPIIVDAKLKTAAENFKIPLSSRLVCCLLTIVLLEEEGVLDDFEVEMMGINVTMTANMFRSEYNQRVVMLAMAQNTWLERLQGVFGLYGRGDLADDDSTQMLQLLSRTLSG</sequence>
<dbReference type="RefSeq" id="XP_016597352.1">
    <property type="nucleotide sequence ID" value="XM_016740230.1"/>
</dbReference>
<reference evidence="2 3" key="1">
    <citation type="journal article" date="2015" name="Mol. Plant Microbe Interact.">
        <title>Genome, transcriptome, and functional analyses of Penicillium expansum provide new insights into secondary metabolism and pathogenicity.</title>
        <authorList>
            <person name="Ballester A.R."/>
            <person name="Marcet-Houben M."/>
            <person name="Levin E."/>
            <person name="Sela N."/>
            <person name="Selma-Lazaro C."/>
            <person name="Carmona L."/>
            <person name="Wisniewski M."/>
            <person name="Droby S."/>
            <person name="Gonzalez-Candelas L."/>
            <person name="Gabaldon T."/>
        </authorList>
    </citation>
    <scope>NUCLEOTIDE SEQUENCE [LARGE SCALE GENOMIC DNA]</scope>
    <source>
        <strain evidence="2 3">MD-8</strain>
    </source>
</reference>
<feature type="domain" description="SET" evidence="1">
    <location>
        <begin position="16"/>
        <end position="156"/>
    </location>
</feature>
<dbReference type="InterPro" id="IPR053185">
    <property type="entry name" value="SET_domain_protein"/>
</dbReference>
<organism evidence="2 3">
    <name type="scientific">Penicillium expansum</name>
    <name type="common">Blue mold rot fungus</name>
    <dbReference type="NCBI Taxonomy" id="27334"/>
    <lineage>
        <taxon>Eukaryota</taxon>
        <taxon>Fungi</taxon>
        <taxon>Dikarya</taxon>
        <taxon>Ascomycota</taxon>
        <taxon>Pezizomycotina</taxon>
        <taxon>Eurotiomycetes</taxon>
        <taxon>Eurotiomycetidae</taxon>
        <taxon>Eurotiales</taxon>
        <taxon>Aspergillaceae</taxon>
        <taxon>Penicillium</taxon>
    </lineage>
</organism>
<evidence type="ECO:0000313" key="2">
    <source>
        <dbReference type="EMBL" id="KGO55137.1"/>
    </source>
</evidence>
<dbReference type="InterPro" id="IPR046341">
    <property type="entry name" value="SET_dom_sf"/>
</dbReference>
<dbReference type="PhylomeDB" id="A0A0A2JID5"/>
<comment type="caution">
    <text evidence="2">The sequence shown here is derived from an EMBL/GenBank/DDBJ whole genome shotgun (WGS) entry which is preliminary data.</text>
</comment>
<dbReference type="GeneID" id="27675649"/>
<dbReference type="SMART" id="SM00317">
    <property type="entry name" value="SET"/>
    <property type="match status" value="1"/>
</dbReference>